<proteinExistence type="predicted"/>
<evidence type="ECO:0000256" key="1">
    <source>
        <dbReference type="SAM" id="MobiDB-lite"/>
    </source>
</evidence>
<feature type="region of interest" description="Disordered" evidence="1">
    <location>
        <begin position="208"/>
        <end position="239"/>
    </location>
</feature>
<dbReference type="Proteomes" id="UP000260983">
    <property type="component" value="Unassembled WGS sequence"/>
</dbReference>
<evidence type="ECO:0000313" key="3">
    <source>
        <dbReference type="Proteomes" id="UP000260983"/>
    </source>
</evidence>
<sequence length="239" mass="25607">MGEIKRGILGGFSGKVGTVVGSTWKDVSYMRALAISVSNPRTPKQQTQRGKFAMSMTFLRAIIPYVRVGYHTYAKGRTAFNAAMSYILRHAITGSAPQLAVDYERVLVARGTLMPVFNASAALTDGKMTLTWKDNSKLGDALATDQAMPLVYNKERGEAYYDLEAATRADGTVQLTLPDNWEDEALAVYLAFRSEDGSRVTNSVCLKDDAYEGSGSGGNAGGGDKPGEGEGGLEEDPLG</sequence>
<protein>
    <submittedName>
        <fullName evidence="2">Uncharacterized protein</fullName>
    </submittedName>
</protein>
<dbReference type="EMBL" id="QSUL01000036">
    <property type="protein sequence ID" value="RGN29604.1"/>
    <property type="molecule type" value="Genomic_DNA"/>
</dbReference>
<dbReference type="InterPro" id="IPR046233">
    <property type="entry name" value="DUF6266"/>
</dbReference>
<dbReference type="Pfam" id="PF19781">
    <property type="entry name" value="DUF6266"/>
    <property type="match status" value="1"/>
</dbReference>
<organism evidence="2 3">
    <name type="scientific">Bacteroides oleiciplenus</name>
    <dbReference type="NCBI Taxonomy" id="626931"/>
    <lineage>
        <taxon>Bacteria</taxon>
        <taxon>Pseudomonadati</taxon>
        <taxon>Bacteroidota</taxon>
        <taxon>Bacteroidia</taxon>
        <taxon>Bacteroidales</taxon>
        <taxon>Bacteroidaceae</taxon>
        <taxon>Bacteroides</taxon>
    </lineage>
</organism>
<evidence type="ECO:0000313" key="2">
    <source>
        <dbReference type="EMBL" id="RGN29604.1"/>
    </source>
</evidence>
<reference evidence="2 3" key="1">
    <citation type="submission" date="2018-08" db="EMBL/GenBank/DDBJ databases">
        <title>A genome reference for cultivated species of the human gut microbiota.</title>
        <authorList>
            <person name="Zou Y."/>
            <person name="Xue W."/>
            <person name="Luo G."/>
        </authorList>
    </citation>
    <scope>NUCLEOTIDE SEQUENCE [LARGE SCALE GENOMIC DNA]</scope>
    <source>
        <strain evidence="2 3">OM05-15BH</strain>
    </source>
</reference>
<accession>A0A3E5AWP7</accession>
<dbReference type="AlphaFoldDB" id="A0A3E5AWP7"/>
<name>A0A3E5AWP7_9BACE</name>
<comment type="caution">
    <text evidence="2">The sequence shown here is derived from an EMBL/GenBank/DDBJ whole genome shotgun (WGS) entry which is preliminary data.</text>
</comment>
<feature type="compositionally biased region" description="Gly residues" evidence="1">
    <location>
        <begin position="214"/>
        <end position="224"/>
    </location>
</feature>
<dbReference type="RefSeq" id="WP_009128902.1">
    <property type="nucleotide sequence ID" value="NZ_CABKRN010000001.1"/>
</dbReference>
<gene>
    <name evidence="2" type="ORF">DXB65_23940</name>
</gene>